<keyword evidence="7" id="KW-1185">Reference proteome</keyword>
<reference evidence="6 7" key="1">
    <citation type="submission" date="2020-04" db="EMBL/GenBank/DDBJ databases">
        <authorList>
            <person name="Pajer P."/>
            <person name="Broz P."/>
        </authorList>
    </citation>
    <scope>NUCLEOTIDE SEQUENCE [LARGE SCALE GENOMIC DNA]</scope>
    <source>
        <strain evidence="7">NRL-ATB46093</strain>
    </source>
</reference>
<gene>
    <name evidence="6" type="ORF">HF394_05695</name>
</gene>
<dbReference type="InterPro" id="IPR029016">
    <property type="entry name" value="GAF-like_dom_sf"/>
</dbReference>
<dbReference type="InterPro" id="IPR050707">
    <property type="entry name" value="HTH_MetabolicPath_Reg"/>
</dbReference>
<dbReference type="InterPro" id="IPR036388">
    <property type="entry name" value="WH-like_DNA-bd_sf"/>
</dbReference>
<keyword evidence="1" id="KW-0805">Transcription regulation</keyword>
<dbReference type="InterPro" id="IPR005471">
    <property type="entry name" value="Tscrpt_reg_IclR_N"/>
</dbReference>
<feature type="domain" description="HTH iclR-type" evidence="4">
    <location>
        <begin position="1"/>
        <end position="65"/>
    </location>
</feature>
<evidence type="ECO:0000256" key="2">
    <source>
        <dbReference type="ARBA" id="ARBA00023125"/>
    </source>
</evidence>
<evidence type="ECO:0000313" key="7">
    <source>
        <dbReference type="Proteomes" id="UP000509222"/>
    </source>
</evidence>
<dbReference type="Proteomes" id="UP000509222">
    <property type="component" value="Chromosome"/>
</dbReference>
<dbReference type="Gene3D" id="3.30.450.40">
    <property type="match status" value="1"/>
</dbReference>
<dbReference type="AlphaFoldDB" id="A0A7H8QA52"/>
<dbReference type="PROSITE" id="PS51078">
    <property type="entry name" value="ICLR_ED"/>
    <property type="match status" value="1"/>
</dbReference>
<dbReference type="Gene3D" id="1.10.10.10">
    <property type="entry name" value="Winged helix-like DNA-binding domain superfamily/Winged helix DNA-binding domain"/>
    <property type="match status" value="1"/>
</dbReference>
<evidence type="ECO:0000313" key="6">
    <source>
        <dbReference type="EMBL" id="QKX50123.1"/>
    </source>
</evidence>
<dbReference type="EMBL" id="CP051177">
    <property type="protein sequence ID" value="QKX50123.1"/>
    <property type="molecule type" value="Genomic_DNA"/>
</dbReference>
<keyword evidence="3" id="KW-0804">Transcription</keyword>
<dbReference type="InterPro" id="IPR036390">
    <property type="entry name" value="WH_DNA-bd_sf"/>
</dbReference>
<evidence type="ECO:0000259" key="4">
    <source>
        <dbReference type="PROSITE" id="PS51077"/>
    </source>
</evidence>
<evidence type="ECO:0000256" key="1">
    <source>
        <dbReference type="ARBA" id="ARBA00023015"/>
    </source>
</evidence>
<dbReference type="GO" id="GO:0003700">
    <property type="term" value="F:DNA-binding transcription factor activity"/>
    <property type="evidence" value="ECO:0007669"/>
    <property type="project" value="TreeGrafter"/>
</dbReference>
<dbReference type="SMART" id="SM00346">
    <property type="entry name" value="HTH_ICLR"/>
    <property type="match status" value="1"/>
</dbReference>
<organism evidence="6 7">
    <name type="scientific">Planococcus glaciei</name>
    <dbReference type="NCBI Taxonomy" id="459472"/>
    <lineage>
        <taxon>Bacteria</taxon>
        <taxon>Bacillati</taxon>
        <taxon>Bacillota</taxon>
        <taxon>Bacilli</taxon>
        <taxon>Bacillales</taxon>
        <taxon>Caryophanaceae</taxon>
        <taxon>Planococcus</taxon>
    </lineage>
</organism>
<name>A0A7H8QA52_9BACL</name>
<dbReference type="PANTHER" id="PTHR30136:SF24">
    <property type="entry name" value="HTH-TYPE TRANSCRIPTIONAL REPRESSOR ALLR"/>
    <property type="match status" value="1"/>
</dbReference>
<feature type="domain" description="IclR-ED" evidence="5">
    <location>
        <begin position="66"/>
        <end position="243"/>
    </location>
</feature>
<protein>
    <submittedName>
        <fullName evidence="6">IclR family transcriptional regulator</fullName>
    </submittedName>
</protein>
<dbReference type="PANTHER" id="PTHR30136">
    <property type="entry name" value="HELIX-TURN-HELIX TRANSCRIPTIONAL REGULATOR, ICLR FAMILY"/>
    <property type="match status" value="1"/>
</dbReference>
<dbReference type="Pfam" id="PF01614">
    <property type="entry name" value="IclR_C"/>
    <property type="match status" value="1"/>
</dbReference>
<evidence type="ECO:0000256" key="3">
    <source>
        <dbReference type="ARBA" id="ARBA00023163"/>
    </source>
</evidence>
<dbReference type="SUPFAM" id="SSF46785">
    <property type="entry name" value="Winged helix' DNA-binding domain"/>
    <property type="match status" value="1"/>
</dbReference>
<dbReference type="RefSeq" id="WP_036811445.1">
    <property type="nucleotide sequence ID" value="NZ_CP051177.1"/>
</dbReference>
<dbReference type="GO" id="GO:0003677">
    <property type="term" value="F:DNA binding"/>
    <property type="evidence" value="ECO:0007669"/>
    <property type="project" value="UniProtKB-KW"/>
</dbReference>
<accession>A0A7H8QA52</accession>
<evidence type="ECO:0000259" key="5">
    <source>
        <dbReference type="PROSITE" id="PS51078"/>
    </source>
</evidence>
<keyword evidence="2" id="KW-0238">DNA-binding</keyword>
<dbReference type="Pfam" id="PF09339">
    <property type="entry name" value="HTH_IclR"/>
    <property type="match status" value="1"/>
</dbReference>
<reference evidence="7" key="2">
    <citation type="submission" date="2020-06" db="EMBL/GenBank/DDBJ databases">
        <title>Isolation of Planomicrobium glaciei.</title>
        <authorList>
            <person name="Malisova L."/>
            <person name="Safrankova R."/>
            <person name="Jakubu V."/>
            <person name="Spanelova P."/>
        </authorList>
    </citation>
    <scope>NUCLEOTIDE SEQUENCE [LARGE SCALE GENOMIC DNA]</scope>
    <source>
        <strain evidence="7">NRL-ATB46093</strain>
    </source>
</reference>
<sequence>MQSIDRAMGVIKILVSNPSEEGMSITELSNECGLPVSSMHRVLKSMSQHGMIQQDSATKRYNLGNIWLEYGLHMYDTMDYTSKIRPELVRLTDETEESVYLSQPMGLESLIIERIDNEKHAIRVYDKLGSRIPMHIGAANKSMLAYMPTGEVKKIFNQSVPKEEQAAFWELLETVKEQGYAISHGERTEGTTGVGAPILNHFGQVQGAVSVGVVSYNLTEERLEFLTYNVRETGRRISAKLGYSELQERRYRS</sequence>
<proteinExistence type="predicted"/>
<dbReference type="SUPFAM" id="SSF55781">
    <property type="entry name" value="GAF domain-like"/>
    <property type="match status" value="1"/>
</dbReference>
<dbReference type="GO" id="GO:0045892">
    <property type="term" value="P:negative regulation of DNA-templated transcription"/>
    <property type="evidence" value="ECO:0007669"/>
    <property type="project" value="UniProtKB-ARBA"/>
</dbReference>
<dbReference type="PROSITE" id="PS51077">
    <property type="entry name" value="HTH_ICLR"/>
    <property type="match status" value="1"/>
</dbReference>
<dbReference type="InterPro" id="IPR014757">
    <property type="entry name" value="Tscrpt_reg_IclR_C"/>
</dbReference>